<proteinExistence type="predicted"/>
<feature type="transmembrane region" description="Helical" evidence="1">
    <location>
        <begin position="36"/>
        <end position="66"/>
    </location>
</feature>
<accession>B4D8U4</accession>
<evidence type="ECO:0000313" key="3">
    <source>
        <dbReference type="EMBL" id="EDY17152.1"/>
    </source>
</evidence>
<evidence type="ECO:0000256" key="1">
    <source>
        <dbReference type="SAM" id="Phobius"/>
    </source>
</evidence>
<keyword evidence="1" id="KW-1133">Transmembrane helix</keyword>
<dbReference type="PANTHER" id="PTHR35102:SF1">
    <property type="entry name" value="E3 UBIQUITIN-PROTEIN LIGASE"/>
    <property type="match status" value="1"/>
</dbReference>
<feature type="transmembrane region" description="Helical" evidence="1">
    <location>
        <begin position="126"/>
        <end position="152"/>
    </location>
</feature>
<protein>
    <submittedName>
        <fullName evidence="3">Cytoplasmic membrane protein</fullName>
    </submittedName>
</protein>
<keyword evidence="1" id="KW-0472">Membrane</keyword>
<feature type="transmembrane region" description="Helical" evidence="1">
    <location>
        <begin position="78"/>
        <end position="95"/>
    </location>
</feature>
<feature type="domain" description="DUF2062" evidence="2">
    <location>
        <begin position="28"/>
        <end position="161"/>
    </location>
</feature>
<sequence>MTAAPATAPPAAAFWQRRVVTPIVNQLKQGITPEKIALTIALGLLISIFPIIGATTLLCGLVAFALRLNQPIIQIVNYLAYPLQLILLIPFYRAGEYLLGLKPVPLNIRLLFARFRADAGQFFKDFGLIALGGVLVWLVLAPFAGAAIYYATRPFLRALAARIHAR</sequence>
<comment type="caution">
    <text evidence="3">The sequence shown here is derived from an EMBL/GenBank/DDBJ whole genome shotgun (WGS) entry which is preliminary data.</text>
</comment>
<dbReference type="EMBL" id="ABVL01000023">
    <property type="protein sequence ID" value="EDY17152.1"/>
    <property type="molecule type" value="Genomic_DNA"/>
</dbReference>
<dbReference type="Pfam" id="PF09835">
    <property type="entry name" value="DUF2062"/>
    <property type="match status" value="1"/>
</dbReference>
<dbReference type="AlphaFoldDB" id="B4D8U4"/>
<gene>
    <name evidence="3" type="ORF">CfE428DRAFT_5334</name>
</gene>
<dbReference type="STRING" id="497964.CfE428DRAFT_5334"/>
<name>B4D8U4_9BACT</name>
<organism evidence="3 4">
    <name type="scientific">Chthoniobacter flavus Ellin428</name>
    <dbReference type="NCBI Taxonomy" id="497964"/>
    <lineage>
        <taxon>Bacteria</taxon>
        <taxon>Pseudomonadati</taxon>
        <taxon>Verrucomicrobiota</taxon>
        <taxon>Spartobacteria</taxon>
        <taxon>Chthoniobacterales</taxon>
        <taxon>Chthoniobacteraceae</taxon>
        <taxon>Chthoniobacter</taxon>
    </lineage>
</organism>
<dbReference type="PANTHER" id="PTHR35102">
    <property type="entry name" value="E3 UBIQUITIN-PROTEIN LIGASE"/>
    <property type="match status" value="1"/>
</dbReference>
<dbReference type="eggNOG" id="COG3216">
    <property type="taxonomic scope" value="Bacteria"/>
</dbReference>
<evidence type="ECO:0000313" key="4">
    <source>
        <dbReference type="Proteomes" id="UP000005824"/>
    </source>
</evidence>
<dbReference type="InterPro" id="IPR018639">
    <property type="entry name" value="DUF2062"/>
</dbReference>
<reference evidence="3 4" key="1">
    <citation type="journal article" date="2011" name="J. Bacteriol.">
        <title>Genome sequence of Chthoniobacter flavus Ellin428, an aerobic heterotrophic soil bacterium.</title>
        <authorList>
            <person name="Kant R."/>
            <person name="van Passel M.W."/>
            <person name="Palva A."/>
            <person name="Lucas S."/>
            <person name="Lapidus A."/>
            <person name="Glavina Del Rio T."/>
            <person name="Dalin E."/>
            <person name="Tice H."/>
            <person name="Bruce D."/>
            <person name="Goodwin L."/>
            <person name="Pitluck S."/>
            <person name="Larimer F.W."/>
            <person name="Land M.L."/>
            <person name="Hauser L."/>
            <person name="Sangwan P."/>
            <person name="de Vos W.M."/>
            <person name="Janssen P.H."/>
            <person name="Smidt H."/>
        </authorList>
    </citation>
    <scope>NUCLEOTIDE SEQUENCE [LARGE SCALE GENOMIC DNA]</scope>
    <source>
        <strain evidence="3 4">Ellin428</strain>
    </source>
</reference>
<dbReference type="RefSeq" id="WP_006982655.1">
    <property type="nucleotide sequence ID" value="NZ_ABVL01000023.1"/>
</dbReference>
<keyword evidence="4" id="KW-1185">Reference proteome</keyword>
<dbReference type="Proteomes" id="UP000005824">
    <property type="component" value="Unassembled WGS sequence"/>
</dbReference>
<dbReference type="InParanoid" id="B4D8U4"/>
<keyword evidence="1" id="KW-0812">Transmembrane</keyword>
<evidence type="ECO:0000259" key="2">
    <source>
        <dbReference type="Pfam" id="PF09835"/>
    </source>
</evidence>